<proteinExistence type="predicted"/>
<sequence length="139" mass="15153">MRPAALVTAFILLVVVGVTAWWQTGSRWRGDQYCFTQPGRVWGTAPMPAGATPSCPASQGVRREVRRGETRVEQFTLSTWQPRALQDALVAEGFTVTRARPDDGIQVEAMLTRAGETVLYTAAHQGEGTFVTLSSSGQR</sequence>
<comment type="caution">
    <text evidence="1">The sequence shown here is derived from an EMBL/GenBank/DDBJ whole genome shotgun (WGS) entry which is preliminary data.</text>
</comment>
<keyword evidence="2" id="KW-1185">Reference proteome</keyword>
<protein>
    <submittedName>
        <fullName evidence="1">Uncharacterized protein</fullName>
    </submittedName>
</protein>
<name>A0ABQ2RYD5_9DEIO</name>
<evidence type="ECO:0000313" key="2">
    <source>
        <dbReference type="Proteomes" id="UP000644548"/>
    </source>
</evidence>
<gene>
    <name evidence="1" type="ORF">GCM10008960_04340</name>
</gene>
<reference evidence="2" key="1">
    <citation type="journal article" date="2019" name="Int. J. Syst. Evol. Microbiol.">
        <title>The Global Catalogue of Microorganisms (GCM) 10K type strain sequencing project: providing services to taxonomists for standard genome sequencing and annotation.</title>
        <authorList>
            <consortium name="The Broad Institute Genomics Platform"/>
            <consortium name="The Broad Institute Genome Sequencing Center for Infectious Disease"/>
            <person name="Wu L."/>
            <person name="Ma J."/>
        </authorList>
    </citation>
    <scope>NUCLEOTIDE SEQUENCE [LARGE SCALE GENOMIC DNA]</scope>
    <source>
        <strain evidence="2">JCM 31405</strain>
    </source>
</reference>
<dbReference type="EMBL" id="BMQN01000001">
    <property type="protein sequence ID" value="GGR80611.1"/>
    <property type="molecule type" value="Genomic_DNA"/>
</dbReference>
<organism evidence="1 2">
    <name type="scientific">Deinococcus sedimenti</name>
    <dbReference type="NCBI Taxonomy" id="1867090"/>
    <lineage>
        <taxon>Bacteria</taxon>
        <taxon>Thermotogati</taxon>
        <taxon>Deinococcota</taxon>
        <taxon>Deinococci</taxon>
        <taxon>Deinococcales</taxon>
        <taxon>Deinococcaceae</taxon>
        <taxon>Deinococcus</taxon>
    </lineage>
</organism>
<evidence type="ECO:0000313" key="1">
    <source>
        <dbReference type="EMBL" id="GGR80611.1"/>
    </source>
</evidence>
<accession>A0ABQ2RYD5</accession>
<dbReference type="Proteomes" id="UP000644548">
    <property type="component" value="Unassembled WGS sequence"/>
</dbReference>
<dbReference type="RefSeq" id="WP_189071507.1">
    <property type="nucleotide sequence ID" value="NZ_BMQN01000001.1"/>
</dbReference>